<protein>
    <submittedName>
        <fullName evidence="2">Uncharacterized protein</fullName>
    </submittedName>
</protein>
<feature type="chain" id="PRO_5013117091" evidence="1">
    <location>
        <begin position="21"/>
        <end position="395"/>
    </location>
</feature>
<dbReference type="RefSeq" id="WP_084287224.1">
    <property type="nucleotide sequence ID" value="NZ_FWYB01000001.1"/>
</dbReference>
<gene>
    <name evidence="2" type="ORF">SAMN04488101_101664</name>
</gene>
<accession>A0A1W2AJB5</accession>
<dbReference type="STRING" id="475255.SAMN04488101_101664"/>
<sequence>MKIRKSLFTLILIIICGAKASAQNTLDLLFNLSSCTEMPCDMTKVEEWIKKSISPLYITNLQYSTSTYGDNNFLSFSLRGRNPVLVPLEGTNGMQLRFATLPPPSARSQKISVLFTQQIRSYLGKVRYDELPQTNEDFFYIAYKMLKLSPGQMIANTLNYEIESDGSIEKLKIFNEMVNKKMKTNIIVPEKAYEDINQYLKYYIQTFGSRRINPIYKTFIEQKDSVKTMEKIERFYAVTRFFQDGMKTKIDDHFNPRFNLSLDSTATIDFPVAILKPLNKSDSIASFKFQYLEAKMDYRKKNFVLVFKGKWSSPVTIQAIKQYSYNHKTNGPILIKPVKLPSSGLDFDKIVITLTQNDVTVDGSTVDEFKYQLAKEKWPKTSSAPTKKLTPGGRF</sequence>
<feature type="signal peptide" evidence="1">
    <location>
        <begin position="1"/>
        <end position="20"/>
    </location>
</feature>
<keyword evidence="3" id="KW-1185">Reference proteome</keyword>
<name>A0A1W2AJB5_9SPHI</name>
<keyword evidence="1" id="KW-0732">Signal</keyword>
<evidence type="ECO:0000256" key="1">
    <source>
        <dbReference type="SAM" id="SignalP"/>
    </source>
</evidence>
<dbReference type="Proteomes" id="UP000192678">
    <property type="component" value="Unassembled WGS sequence"/>
</dbReference>
<reference evidence="2 3" key="1">
    <citation type="submission" date="2017-04" db="EMBL/GenBank/DDBJ databases">
        <authorList>
            <person name="Afonso C.L."/>
            <person name="Miller P.J."/>
            <person name="Scott M.A."/>
            <person name="Spackman E."/>
            <person name="Goraichik I."/>
            <person name="Dimitrov K.M."/>
            <person name="Suarez D.L."/>
            <person name="Swayne D.E."/>
        </authorList>
    </citation>
    <scope>NUCLEOTIDE SEQUENCE [LARGE SCALE GENOMIC DNA]</scope>
    <source>
        <strain evidence="2 3">DSM 19625</strain>
    </source>
</reference>
<dbReference type="AlphaFoldDB" id="A0A1W2AJB5"/>
<organism evidence="2 3">
    <name type="scientific">Pedobacter nyackensis</name>
    <dbReference type="NCBI Taxonomy" id="475255"/>
    <lineage>
        <taxon>Bacteria</taxon>
        <taxon>Pseudomonadati</taxon>
        <taxon>Bacteroidota</taxon>
        <taxon>Sphingobacteriia</taxon>
        <taxon>Sphingobacteriales</taxon>
        <taxon>Sphingobacteriaceae</taxon>
        <taxon>Pedobacter</taxon>
    </lineage>
</organism>
<proteinExistence type="predicted"/>
<dbReference type="EMBL" id="FWYB01000001">
    <property type="protein sequence ID" value="SMC60766.1"/>
    <property type="molecule type" value="Genomic_DNA"/>
</dbReference>
<evidence type="ECO:0000313" key="3">
    <source>
        <dbReference type="Proteomes" id="UP000192678"/>
    </source>
</evidence>
<dbReference type="OrthoDB" id="9796689at2"/>
<evidence type="ECO:0000313" key="2">
    <source>
        <dbReference type="EMBL" id="SMC60766.1"/>
    </source>
</evidence>